<dbReference type="EC" id="2.1.1.258" evidence="8"/>
<dbReference type="Pfam" id="PF00809">
    <property type="entry name" value="Pterin_bind"/>
    <property type="match status" value="1"/>
</dbReference>
<feature type="domain" description="Pterin-binding" evidence="7">
    <location>
        <begin position="20"/>
        <end position="264"/>
    </location>
</feature>
<keyword evidence="4 8" id="KW-0808">Transferase</keyword>
<keyword evidence="5" id="KW-0479">Metal-binding</keyword>
<dbReference type="OrthoDB" id="9803687at2"/>
<dbReference type="GO" id="GO:0008705">
    <property type="term" value="F:methionine synthase activity"/>
    <property type="evidence" value="ECO:0007669"/>
    <property type="project" value="TreeGrafter"/>
</dbReference>
<dbReference type="PANTHER" id="PTHR45833:SF1">
    <property type="entry name" value="METHIONINE SYNTHASE"/>
    <property type="match status" value="1"/>
</dbReference>
<gene>
    <name evidence="8" type="primary">acsE_4</name>
    <name evidence="8" type="ORF">MGLY_09670</name>
</gene>
<dbReference type="RefSeq" id="WP_156272230.1">
    <property type="nucleotide sequence ID" value="NZ_CP046244.1"/>
</dbReference>
<evidence type="ECO:0000313" key="8">
    <source>
        <dbReference type="EMBL" id="QGP91626.1"/>
    </source>
</evidence>
<dbReference type="InterPro" id="IPR011005">
    <property type="entry name" value="Dihydropteroate_synth-like_sf"/>
</dbReference>
<evidence type="ECO:0000256" key="6">
    <source>
        <dbReference type="ARBA" id="ARBA00023285"/>
    </source>
</evidence>
<keyword evidence="2 8" id="KW-0489">Methyltransferase</keyword>
<dbReference type="Proteomes" id="UP000425916">
    <property type="component" value="Chromosome"/>
</dbReference>
<dbReference type="InterPro" id="IPR000489">
    <property type="entry name" value="Pterin-binding_dom"/>
</dbReference>
<dbReference type="InterPro" id="IPR050554">
    <property type="entry name" value="Met_Synthase/Corrinoid"/>
</dbReference>
<dbReference type="Gene3D" id="3.20.20.20">
    <property type="entry name" value="Dihydropteroate synthase-like"/>
    <property type="match status" value="1"/>
</dbReference>
<dbReference type="GO" id="GO:0046653">
    <property type="term" value="P:tetrahydrofolate metabolic process"/>
    <property type="evidence" value="ECO:0007669"/>
    <property type="project" value="TreeGrafter"/>
</dbReference>
<evidence type="ECO:0000256" key="5">
    <source>
        <dbReference type="ARBA" id="ARBA00022723"/>
    </source>
</evidence>
<dbReference type="EMBL" id="CP046244">
    <property type="protein sequence ID" value="QGP91626.1"/>
    <property type="molecule type" value="Genomic_DNA"/>
</dbReference>
<keyword evidence="3" id="KW-0846">Cobalamin</keyword>
<dbReference type="GO" id="GO:0031419">
    <property type="term" value="F:cobalamin binding"/>
    <property type="evidence" value="ECO:0007669"/>
    <property type="project" value="UniProtKB-KW"/>
</dbReference>
<evidence type="ECO:0000256" key="1">
    <source>
        <dbReference type="ARBA" id="ARBA00010398"/>
    </source>
</evidence>
<dbReference type="PANTHER" id="PTHR45833">
    <property type="entry name" value="METHIONINE SYNTHASE"/>
    <property type="match status" value="1"/>
</dbReference>
<evidence type="ECO:0000256" key="4">
    <source>
        <dbReference type="ARBA" id="ARBA00022679"/>
    </source>
</evidence>
<name>A0A6I5ZPC6_9FIRM</name>
<evidence type="ECO:0000256" key="3">
    <source>
        <dbReference type="ARBA" id="ARBA00022628"/>
    </source>
</evidence>
<sequence length="284" mass="30466">MKTILSSKTKEVVIERGKGTVIIGERINPTGKKALAQALLNGDLEVLRQEAIRQIEAGAEVLEVNVGAAGVDEVAVLPAAVKIVAEVSYLPLSIDSSNPDALAAALEVYEGKALVNSVTGEEHSLVKVLPLIKKYNAAVIGLCMDDNGIPEDVEGRVKIATKIIERATEIGIPQEDIIIDCLAMTVSSNTQAAVITLETLAAVRDKLGNNTVLGASNVSFGLPERKCIHLAFFPMVIHEGLSAIIADPTVQPIRRVIRASDLLMGYDEWATNYLKDYREYGPTI</sequence>
<keyword evidence="6" id="KW-0170">Cobalt</keyword>
<dbReference type="GO" id="GO:0046872">
    <property type="term" value="F:metal ion binding"/>
    <property type="evidence" value="ECO:0007669"/>
    <property type="project" value="UniProtKB-KW"/>
</dbReference>
<dbReference type="AlphaFoldDB" id="A0A6I5ZPC6"/>
<dbReference type="GO" id="GO:0005829">
    <property type="term" value="C:cytosol"/>
    <property type="evidence" value="ECO:0007669"/>
    <property type="project" value="TreeGrafter"/>
</dbReference>
<evidence type="ECO:0000313" key="9">
    <source>
        <dbReference type="Proteomes" id="UP000425916"/>
    </source>
</evidence>
<evidence type="ECO:0000256" key="2">
    <source>
        <dbReference type="ARBA" id="ARBA00022603"/>
    </source>
</evidence>
<comment type="similarity">
    <text evidence="1">Belongs to the vitamin-B12 dependent methionine synthase family.</text>
</comment>
<reference evidence="8 9" key="1">
    <citation type="submission" date="2019-11" db="EMBL/GenBank/DDBJ databases">
        <title>Genome sequence of Moorella glycerini DSM11254.</title>
        <authorList>
            <person name="Poehlein A."/>
            <person name="Boeer T."/>
            <person name="Daniel R."/>
        </authorList>
    </citation>
    <scope>NUCLEOTIDE SEQUENCE [LARGE SCALE GENOMIC DNA]</scope>
    <source>
        <strain evidence="8 9">DSM 11254</strain>
    </source>
</reference>
<proteinExistence type="inferred from homology"/>
<accession>A0A6I5ZPC6</accession>
<organism evidence="8 9">
    <name type="scientific">Neomoorella glycerini</name>
    <dbReference type="NCBI Taxonomy" id="55779"/>
    <lineage>
        <taxon>Bacteria</taxon>
        <taxon>Bacillati</taxon>
        <taxon>Bacillota</taxon>
        <taxon>Clostridia</taxon>
        <taxon>Neomoorellales</taxon>
        <taxon>Neomoorellaceae</taxon>
        <taxon>Neomoorella</taxon>
    </lineage>
</organism>
<keyword evidence="9" id="KW-1185">Reference proteome</keyword>
<evidence type="ECO:0000259" key="7">
    <source>
        <dbReference type="PROSITE" id="PS50972"/>
    </source>
</evidence>
<dbReference type="PROSITE" id="PS50972">
    <property type="entry name" value="PTERIN_BINDING"/>
    <property type="match status" value="1"/>
</dbReference>
<dbReference type="SUPFAM" id="SSF51717">
    <property type="entry name" value="Dihydropteroate synthetase-like"/>
    <property type="match status" value="1"/>
</dbReference>
<protein>
    <submittedName>
        <fullName evidence="8">5-methyltetrahydrofolate:corrinoid/iron-sulfur protein co-methyltransferase</fullName>
        <ecNumber evidence="8">2.1.1.258</ecNumber>
    </submittedName>
</protein>
<dbReference type="GO" id="GO:0032259">
    <property type="term" value="P:methylation"/>
    <property type="evidence" value="ECO:0007669"/>
    <property type="project" value="UniProtKB-KW"/>
</dbReference>
<dbReference type="NCBIfam" id="NF005719">
    <property type="entry name" value="PRK07535.1"/>
    <property type="match status" value="1"/>
</dbReference>
<dbReference type="GO" id="GO:0102036">
    <property type="term" value="F:methyltetrahydrofolate:corrinoid/iron-sulfur protein methyltransferase activity"/>
    <property type="evidence" value="ECO:0007669"/>
    <property type="project" value="UniProtKB-EC"/>
</dbReference>
<dbReference type="GO" id="GO:0050667">
    <property type="term" value="P:homocysteine metabolic process"/>
    <property type="evidence" value="ECO:0007669"/>
    <property type="project" value="TreeGrafter"/>
</dbReference>